<dbReference type="GO" id="GO:0005758">
    <property type="term" value="C:mitochondrial intermembrane space"/>
    <property type="evidence" value="ECO:0007669"/>
    <property type="project" value="TreeGrafter"/>
</dbReference>
<keyword evidence="3" id="KW-0963">Cytoplasm</keyword>
<dbReference type="InterPro" id="IPR001567">
    <property type="entry name" value="Pept_M3A_M3B_dom"/>
</dbReference>
<dbReference type="Gene3D" id="3.40.390.10">
    <property type="entry name" value="Collagenase (Catalytic Domain)"/>
    <property type="match status" value="1"/>
</dbReference>
<dbReference type="AlphaFoldDB" id="A0A8B7NGU6"/>
<dbReference type="InterPro" id="IPR024077">
    <property type="entry name" value="Neurolysin/TOP_dom2"/>
</dbReference>
<dbReference type="Pfam" id="PF01432">
    <property type="entry name" value="Peptidase_M3"/>
    <property type="match status" value="1"/>
</dbReference>
<evidence type="ECO:0000313" key="12">
    <source>
        <dbReference type="RefSeq" id="XP_018012621.1"/>
    </source>
</evidence>
<comment type="similarity">
    <text evidence="2 9">Belongs to the peptidase M3 family.</text>
</comment>
<dbReference type="FunFam" id="3.40.390.10:FF:000006">
    <property type="entry name" value="Thimet oligopeptidase 1"/>
    <property type="match status" value="1"/>
</dbReference>
<dbReference type="GO" id="GO:0006508">
    <property type="term" value="P:proteolysis"/>
    <property type="evidence" value="ECO:0007669"/>
    <property type="project" value="UniProtKB-KW"/>
</dbReference>
<evidence type="ECO:0000256" key="7">
    <source>
        <dbReference type="ARBA" id="ARBA00022833"/>
    </source>
</evidence>
<evidence type="ECO:0000259" key="10">
    <source>
        <dbReference type="Pfam" id="PF01432"/>
    </source>
</evidence>
<dbReference type="OMA" id="KNFQSAM"/>
<comment type="cofactor">
    <cofactor evidence="9">
        <name>Zn(2+)</name>
        <dbReference type="ChEBI" id="CHEBI:29105"/>
    </cofactor>
    <text evidence="9">Binds 1 zinc ion.</text>
</comment>
<evidence type="ECO:0000256" key="9">
    <source>
        <dbReference type="RuleBase" id="RU003435"/>
    </source>
</evidence>
<keyword evidence="7 9" id="KW-0862">Zinc</keyword>
<name>A0A8B7NGU6_HYAAZ</name>
<evidence type="ECO:0000256" key="3">
    <source>
        <dbReference type="ARBA" id="ARBA00022490"/>
    </source>
</evidence>
<evidence type="ECO:0000256" key="4">
    <source>
        <dbReference type="ARBA" id="ARBA00022670"/>
    </source>
</evidence>
<dbReference type="InterPro" id="IPR024079">
    <property type="entry name" value="MetalloPept_cat_dom_sf"/>
</dbReference>
<evidence type="ECO:0000256" key="5">
    <source>
        <dbReference type="ARBA" id="ARBA00022723"/>
    </source>
</evidence>
<dbReference type="Gene3D" id="1.10.1370.10">
    <property type="entry name" value="Neurolysin, domain 3"/>
    <property type="match status" value="1"/>
</dbReference>
<dbReference type="PANTHER" id="PTHR11804:SF84">
    <property type="entry name" value="SACCHAROLYSIN"/>
    <property type="match status" value="1"/>
</dbReference>
<dbReference type="GO" id="GO:0046872">
    <property type="term" value="F:metal ion binding"/>
    <property type="evidence" value="ECO:0007669"/>
    <property type="project" value="UniProtKB-UniRule"/>
</dbReference>
<comment type="subcellular location">
    <subcellularLocation>
        <location evidence="1">Cytoplasm</location>
    </subcellularLocation>
</comment>
<proteinExistence type="inferred from homology"/>
<accession>A0A8B7NGU6</accession>
<gene>
    <name evidence="12" type="primary">LOC108669727</name>
</gene>
<dbReference type="OrthoDB" id="534666at2759"/>
<keyword evidence="6 9" id="KW-0378">Hydrolase</keyword>
<keyword evidence="5 9" id="KW-0479">Metal-binding</keyword>
<keyword evidence="11" id="KW-1185">Reference proteome</keyword>
<dbReference type="GeneID" id="108669727"/>
<dbReference type="Gene3D" id="1.20.1050.40">
    <property type="entry name" value="Endopeptidase. Chain P, domain 1"/>
    <property type="match status" value="1"/>
</dbReference>
<dbReference type="RefSeq" id="XP_018012621.1">
    <property type="nucleotide sequence ID" value="XM_018157132.2"/>
</dbReference>
<dbReference type="CDD" id="cd06455">
    <property type="entry name" value="M3A_TOP"/>
    <property type="match status" value="1"/>
</dbReference>
<dbReference type="PANTHER" id="PTHR11804">
    <property type="entry name" value="PROTEASE M3 THIMET OLIGOPEPTIDASE-RELATED"/>
    <property type="match status" value="1"/>
</dbReference>
<dbReference type="KEGG" id="hazt:108669727"/>
<reference evidence="12" key="1">
    <citation type="submission" date="2025-08" db="UniProtKB">
        <authorList>
            <consortium name="RefSeq"/>
        </authorList>
    </citation>
    <scope>IDENTIFICATION</scope>
    <source>
        <tissue evidence="12">Whole organism</tissue>
    </source>
</reference>
<evidence type="ECO:0000256" key="1">
    <source>
        <dbReference type="ARBA" id="ARBA00004496"/>
    </source>
</evidence>
<dbReference type="GO" id="GO:0006518">
    <property type="term" value="P:peptide metabolic process"/>
    <property type="evidence" value="ECO:0007669"/>
    <property type="project" value="TreeGrafter"/>
</dbReference>
<evidence type="ECO:0000256" key="8">
    <source>
        <dbReference type="ARBA" id="ARBA00023049"/>
    </source>
</evidence>
<keyword evidence="4 9" id="KW-0645">Protease</keyword>
<dbReference type="SUPFAM" id="SSF55486">
    <property type="entry name" value="Metalloproteases ('zincins'), catalytic domain"/>
    <property type="match status" value="1"/>
</dbReference>
<evidence type="ECO:0000313" key="11">
    <source>
        <dbReference type="Proteomes" id="UP000694843"/>
    </source>
</evidence>
<feature type="domain" description="Peptidase M3A/M3B catalytic" evidence="10">
    <location>
        <begin position="240"/>
        <end position="689"/>
    </location>
</feature>
<dbReference type="InterPro" id="IPR045090">
    <property type="entry name" value="Pept_M3A_M3B"/>
</dbReference>
<evidence type="ECO:0000256" key="6">
    <source>
        <dbReference type="ARBA" id="ARBA00022801"/>
    </source>
</evidence>
<organism evidence="11 12">
    <name type="scientific">Hyalella azteca</name>
    <name type="common">Amphipod</name>
    <dbReference type="NCBI Taxonomy" id="294128"/>
    <lineage>
        <taxon>Eukaryota</taxon>
        <taxon>Metazoa</taxon>
        <taxon>Ecdysozoa</taxon>
        <taxon>Arthropoda</taxon>
        <taxon>Crustacea</taxon>
        <taxon>Multicrustacea</taxon>
        <taxon>Malacostraca</taxon>
        <taxon>Eumalacostraca</taxon>
        <taxon>Peracarida</taxon>
        <taxon>Amphipoda</taxon>
        <taxon>Senticaudata</taxon>
        <taxon>Talitrida</taxon>
        <taxon>Talitroidea</taxon>
        <taxon>Hyalellidae</taxon>
        <taxon>Hyalella</taxon>
    </lineage>
</organism>
<dbReference type="Proteomes" id="UP000694843">
    <property type="component" value="Unplaced"/>
</dbReference>
<dbReference type="FunFam" id="1.20.1050.40:FF:000001">
    <property type="entry name" value="Thimet oligopeptidase 1"/>
    <property type="match status" value="1"/>
</dbReference>
<evidence type="ECO:0000256" key="2">
    <source>
        <dbReference type="ARBA" id="ARBA00006040"/>
    </source>
</evidence>
<keyword evidence="8 9" id="KW-0482">Metalloprotease</keyword>
<dbReference type="InterPro" id="IPR024080">
    <property type="entry name" value="Neurolysin/TOP_N"/>
</dbReference>
<dbReference type="GO" id="GO:0004222">
    <property type="term" value="F:metalloendopeptidase activity"/>
    <property type="evidence" value="ECO:0007669"/>
    <property type="project" value="InterPro"/>
</dbReference>
<protein>
    <submittedName>
        <fullName evidence="12">Thimet oligopeptidase isoform X1</fullName>
    </submittedName>
</protein>
<sequence>MTNHCVGLFIKSTKSKIIYSGRTLVSMAVPKGVIGNWDLTKCTPAQIEEDTKNLIADLTKIADQVGSVPLDKADYEKIAKPLEELQRVFRTRGAVLDMPQHCVADKLVRDASSKAEEKMEEFDVALNMRSDIFERLLQVQKSDLASLRAEQKRFVEKLIVKGKRYGLHLSPEIQTKIKELKTKESELSIKFSSNLNEDDTKLYFKKEDLVGLPEDLIKEFPEGEDGLLEVTIKYNHLFPVMKKCRLPETRKAMITAANQKCMSNNTPLLEELVRIRHEAAQLLGFPTHAAFILSDRMAKTTEAVADFLTDLHAKLEPLALKERDVMLQLKQEEFTELGMKFEGELELWDMRYYMDMVEKKKYAVDHTILREYFPLERVLSGMFEIYQKLLSVSFTKVDDAAVWHQDVSMYSVSDAETADLLGYFFLDLHPRPGKYSHAAVFPLQPTCRPEPNSERQVSVCAMLCNFSKPSAEKPALLEHSEVETLFHEFGHVMHNVCSRVDIAMFCGTAVARDFVEAPSQMLENWVWHKEPLALMSAHYKTGEAIPDELLQKLATSRKANAGLVNMRQIALATFDQEIHSRESVDTAALFAELHKKITGFAVVPNTNMPASFGHVGGGYDAQYYGYLWSEVFSMDMFDTKFAGKVLDASVGKQYRRLILERGNTVDAMDMLVEFLGRQPNNAAFLKSKGL</sequence>